<dbReference type="AlphaFoldDB" id="A0A9P0APR7"/>
<dbReference type="GO" id="GO:0005634">
    <property type="term" value="C:nucleus"/>
    <property type="evidence" value="ECO:0007669"/>
    <property type="project" value="UniProtKB-ARBA"/>
</dbReference>
<protein>
    <recommendedName>
        <fullName evidence="9">Cyclin A</fullName>
    </recommendedName>
</protein>
<dbReference type="SUPFAM" id="SSF47954">
    <property type="entry name" value="Cyclin-like"/>
    <property type="match status" value="2"/>
</dbReference>
<evidence type="ECO:0000259" key="5">
    <source>
        <dbReference type="SMART" id="SM00385"/>
    </source>
</evidence>
<evidence type="ECO:0000313" key="7">
    <source>
        <dbReference type="EMBL" id="CAH0395431.1"/>
    </source>
</evidence>
<name>A0A9P0APR7_BEMTA</name>
<evidence type="ECO:0008006" key="9">
    <source>
        <dbReference type="Google" id="ProtNLM"/>
    </source>
</evidence>
<dbReference type="InterPro" id="IPR013763">
    <property type="entry name" value="Cyclin-like_dom"/>
</dbReference>
<dbReference type="InterPro" id="IPR039361">
    <property type="entry name" value="Cyclin"/>
</dbReference>
<keyword evidence="1" id="KW-0132">Cell division</keyword>
<evidence type="ECO:0000256" key="1">
    <source>
        <dbReference type="ARBA" id="ARBA00022618"/>
    </source>
</evidence>
<accession>A0A9P0APR7</accession>
<dbReference type="InterPro" id="IPR046965">
    <property type="entry name" value="Cyclin_A/B-like"/>
</dbReference>
<reference evidence="7" key="1">
    <citation type="submission" date="2021-12" db="EMBL/GenBank/DDBJ databases">
        <authorList>
            <person name="King R."/>
        </authorList>
    </citation>
    <scope>NUCLEOTIDE SEQUENCE</scope>
</reference>
<gene>
    <name evidence="7" type="ORF">BEMITA_LOCUS13614</name>
</gene>
<organism evidence="7 8">
    <name type="scientific">Bemisia tabaci</name>
    <name type="common">Sweetpotato whitefly</name>
    <name type="synonym">Aleurodes tabaci</name>
    <dbReference type="NCBI Taxonomy" id="7038"/>
    <lineage>
        <taxon>Eukaryota</taxon>
        <taxon>Metazoa</taxon>
        <taxon>Ecdysozoa</taxon>
        <taxon>Arthropoda</taxon>
        <taxon>Hexapoda</taxon>
        <taxon>Insecta</taxon>
        <taxon>Pterygota</taxon>
        <taxon>Neoptera</taxon>
        <taxon>Paraneoptera</taxon>
        <taxon>Hemiptera</taxon>
        <taxon>Sternorrhyncha</taxon>
        <taxon>Aleyrodoidea</taxon>
        <taxon>Aleyrodidae</taxon>
        <taxon>Aleyrodinae</taxon>
        <taxon>Bemisia</taxon>
    </lineage>
</organism>
<dbReference type="FunFam" id="1.10.472.10:FF:000001">
    <property type="entry name" value="G2/mitotic-specific cyclin"/>
    <property type="match status" value="1"/>
</dbReference>
<dbReference type="InterPro" id="IPR036915">
    <property type="entry name" value="Cyclin-like_sf"/>
</dbReference>
<evidence type="ECO:0000259" key="6">
    <source>
        <dbReference type="SMART" id="SM01332"/>
    </source>
</evidence>
<keyword evidence="8" id="KW-1185">Reference proteome</keyword>
<dbReference type="GO" id="GO:0051301">
    <property type="term" value="P:cell division"/>
    <property type="evidence" value="ECO:0007669"/>
    <property type="project" value="UniProtKB-KW"/>
</dbReference>
<dbReference type="PANTHER" id="PTHR10177">
    <property type="entry name" value="CYCLINS"/>
    <property type="match status" value="1"/>
</dbReference>
<dbReference type="InterPro" id="IPR004367">
    <property type="entry name" value="Cyclin_C-dom"/>
</dbReference>
<feature type="domain" description="Cyclin-like" evidence="5">
    <location>
        <begin position="114"/>
        <end position="197"/>
    </location>
</feature>
<evidence type="ECO:0000256" key="3">
    <source>
        <dbReference type="ARBA" id="ARBA00023306"/>
    </source>
</evidence>
<dbReference type="PROSITE" id="PS00292">
    <property type="entry name" value="CYCLINS"/>
    <property type="match status" value="1"/>
</dbReference>
<dbReference type="SMART" id="SM01332">
    <property type="entry name" value="Cyclin_C"/>
    <property type="match status" value="1"/>
</dbReference>
<feature type="domain" description="Cyclin-like" evidence="5">
    <location>
        <begin position="17"/>
        <end position="101"/>
    </location>
</feature>
<evidence type="ECO:0000313" key="8">
    <source>
        <dbReference type="Proteomes" id="UP001152759"/>
    </source>
</evidence>
<evidence type="ECO:0000256" key="4">
    <source>
        <dbReference type="RuleBase" id="RU000383"/>
    </source>
</evidence>
<dbReference type="GO" id="GO:0016538">
    <property type="term" value="F:cyclin-dependent protein serine/threonine kinase regulator activity"/>
    <property type="evidence" value="ECO:0007669"/>
    <property type="project" value="InterPro"/>
</dbReference>
<dbReference type="Pfam" id="PF02984">
    <property type="entry name" value="Cyclin_C"/>
    <property type="match status" value="1"/>
</dbReference>
<proteinExistence type="inferred from homology"/>
<feature type="domain" description="Cyclin C-terminal" evidence="6">
    <location>
        <begin position="110"/>
        <end position="228"/>
    </location>
</feature>
<dbReference type="SMART" id="SM00385">
    <property type="entry name" value="CYCLIN"/>
    <property type="match status" value="2"/>
</dbReference>
<comment type="similarity">
    <text evidence="4">Belongs to the cyclin family.</text>
</comment>
<dbReference type="InterPro" id="IPR006671">
    <property type="entry name" value="Cyclin_N"/>
</dbReference>
<dbReference type="GO" id="GO:0044772">
    <property type="term" value="P:mitotic cell cycle phase transition"/>
    <property type="evidence" value="ECO:0007669"/>
    <property type="project" value="InterPro"/>
</dbReference>
<keyword evidence="3" id="KW-0131">Cell cycle</keyword>
<dbReference type="PIRSF" id="PIRSF001771">
    <property type="entry name" value="Cyclin_A_B_D_E"/>
    <property type="match status" value="1"/>
</dbReference>
<dbReference type="EMBL" id="OU963870">
    <property type="protein sequence ID" value="CAH0395431.1"/>
    <property type="molecule type" value="Genomic_DNA"/>
</dbReference>
<dbReference type="Proteomes" id="UP001152759">
    <property type="component" value="Chromosome 9"/>
</dbReference>
<evidence type="ECO:0000256" key="2">
    <source>
        <dbReference type="ARBA" id="ARBA00023127"/>
    </source>
</evidence>
<dbReference type="Gene3D" id="1.10.472.10">
    <property type="entry name" value="Cyclin-like"/>
    <property type="match status" value="2"/>
</dbReference>
<sequence>MRRQPSINASMRTILIDWLVEVAEEYSIQTQTLYMAVSFIDRFLSIMSVDRSKLQLLGTAAMFVAAKYEEVYPPDVGEFVYITDDTYSKKQVLRMEYLIVKVLTFDMSGPTTFSFISHISVMCSLPERVMHLALFISELSLLEGDPYLQFLPSVIACSAIALARHCLNYTIIWTDALIQCTGYTLNDLKNCIGHLNSTHSNAFTISHKAIREKYSSDKFHNISSIPHKALIIKDSDELSPTH</sequence>
<dbReference type="InterPro" id="IPR048258">
    <property type="entry name" value="Cyclins_cyclin-box"/>
</dbReference>
<dbReference type="Pfam" id="PF00134">
    <property type="entry name" value="Cyclin_N"/>
    <property type="match status" value="1"/>
</dbReference>
<keyword evidence="2 4" id="KW-0195">Cyclin</keyword>